<evidence type="ECO:0000256" key="3">
    <source>
        <dbReference type="ARBA" id="ARBA00013085"/>
    </source>
</evidence>
<organism evidence="10 11">
    <name type="scientific">Clostridium malenominatum</name>
    <dbReference type="NCBI Taxonomy" id="1539"/>
    <lineage>
        <taxon>Bacteria</taxon>
        <taxon>Bacillati</taxon>
        <taxon>Bacillota</taxon>
        <taxon>Clostridia</taxon>
        <taxon>Eubacteriales</taxon>
        <taxon>Clostridiaceae</taxon>
        <taxon>Clostridium</taxon>
    </lineage>
</organism>
<dbReference type="EMBL" id="BAAACF010000001">
    <property type="protein sequence ID" value="GAA0722044.1"/>
    <property type="molecule type" value="Genomic_DNA"/>
</dbReference>
<dbReference type="SUPFAM" id="SSF89550">
    <property type="entry name" value="PHP domain-like"/>
    <property type="match status" value="1"/>
</dbReference>
<dbReference type="InterPro" id="IPR004013">
    <property type="entry name" value="PHP_dom"/>
</dbReference>
<dbReference type="InterPro" id="IPR010140">
    <property type="entry name" value="Histidinol_P_phosphatase_HisJ"/>
</dbReference>
<dbReference type="PANTHER" id="PTHR21039">
    <property type="entry name" value="HISTIDINOL PHOSPHATASE-RELATED"/>
    <property type="match status" value="1"/>
</dbReference>
<keyword evidence="4 8" id="KW-0028">Amino-acid biosynthesis</keyword>
<evidence type="ECO:0000256" key="7">
    <source>
        <dbReference type="ARBA" id="ARBA00049158"/>
    </source>
</evidence>
<gene>
    <name evidence="10" type="ORF">GCM10008905_13130</name>
</gene>
<proteinExistence type="inferred from homology"/>
<evidence type="ECO:0000256" key="4">
    <source>
        <dbReference type="ARBA" id="ARBA00022605"/>
    </source>
</evidence>
<dbReference type="Gene3D" id="3.20.20.140">
    <property type="entry name" value="Metal-dependent hydrolases"/>
    <property type="match status" value="1"/>
</dbReference>
<keyword evidence="6 8" id="KW-0368">Histidine biosynthesis</keyword>
<comment type="pathway">
    <text evidence="1 8">Amino-acid biosynthesis; L-histidine biosynthesis; L-histidine from 5-phospho-alpha-D-ribose 1-diphosphate: step 8/9.</text>
</comment>
<dbReference type="NCBIfam" id="NF004086">
    <property type="entry name" value="PRK05588.1"/>
    <property type="match status" value="1"/>
</dbReference>
<dbReference type="NCBIfam" id="TIGR01856">
    <property type="entry name" value="hisJ_fam"/>
    <property type="match status" value="1"/>
</dbReference>
<comment type="catalytic activity">
    <reaction evidence="7 8">
        <text>L-histidinol phosphate + H2O = L-histidinol + phosphate</text>
        <dbReference type="Rhea" id="RHEA:14465"/>
        <dbReference type="ChEBI" id="CHEBI:15377"/>
        <dbReference type="ChEBI" id="CHEBI:43474"/>
        <dbReference type="ChEBI" id="CHEBI:57699"/>
        <dbReference type="ChEBI" id="CHEBI:57980"/>
        <dbReference type="EC" id="3.1.3.15"/>
    </reaction>
</comment>
<dbReference type="PANTHER" id="PTHR21039:SF0">
    <property type="entry name" value="HISTIDINOL-PHOSPHATASE"/>
    <property type="match status" value="1"/>
</dbReference>
<evidence type="ECO:0000256" key="6">
    <source>
        <dbReference type="ARBA" id="ARBA00023102"/>
    </source>
</evidence>
<evidence type="ECO:0000313" key="11">
    <source>
        <dbReference type="Proteomes" id="UP001500339"/>
    </source>
</evidence>
<evidence type="ECO:0000256" key="1">
    <source>
        <dbReference type="ARBA" id="ARBA00004970"/>
    </source>
</evidence>
<dbReference type="Pfam" id="PF02811">
    <property type="entry name" value="PHP"/>
    <property type="match status" value="1"/>
</dbReference>
<protein>
    <recommendedName>
        <fullName evidence="3 8">Histidinol-phosphatase</fullName>
        <shortName evidence="8">HolPase</shortName>
        <ecNumber evidence="3 8">3.1.3.15</ecNumber>
    </recommendedName>
</protein>
<evidence type="ECO:0000313" key="10">
    <source>
        <dbReference type="EMBL" id="GAA0722044.1"/>
    </source>
</evidence>
<evidence type="ECO:0000256" key="8">
    <source>
        <dbReference type="RuleBase" id="RU366003"/>
    </source>
</evidence>
<reference evidence="10 11" key="1">
    <citation type="journal article" date="2019" name="Int. J. Syst. Evol. Microbiol.">
        <title>The Global Catalogue of Microorganisms (GCM) 10K type strain sequencing project: providing services to taxonomists for standard genome sequencing and annotation.</title>
        <authorList>
            <consortium name="The Broad Institute Genomics Platform"/>
            <consortium name="The Broad Institute Genome Sequencing Center for Infectious Disease"/>
            <person name="Wu L."/>
            <person name="Ma J."/>
        </authorList>
    </citation>
    <scope>NUCLEOTIDE SEQUENCE [LARGE SCALE GENOMIC DNA]</scope>
    <source>
        <strain evidence="10 11">JCM 1405</strain>
    </source>
</reference>
<keyword evidence="11" id="KW-1185">Reference proteome</keyword>
<sequence>MFDCHVHTDFSTDCNMHIEEVLGKIENNNLGVIITEHMDLNFPEQGEFVFDANKYFKEYGKYRGDKLLLGVELGMRMDCVEGNEEIQKEFPFDFVIGSLHLLNYDDNYFDIFGKDLYEGRSKKEVYNNYLSKMYQCIKAHSFVDALGHIDFISRYSPYEDREIYYKDHGDLIDSILKTLAEREGAVEINTRRFGDERAIRNLSNLYKRFKELGGEYVTIGSDAHMKGNIGSNFLKGFKLAEECKLKPVYFKNRKKEYMKF</sequence>
<dbReference type="InterPro" id="IPR016195">
    <property type="entry name" value="Pol/histidinol_Pase-like"/>
</dbReference>
<accession>A0ABN1IVU3</accession>
<comment type="similarity">
    <text evidence="2 8">Belongs to the PHP hydrolase family. HisK subfamily.</text>
</comment>
<evidence type="ECO:0000256" key="2">
    <source>
        <dbReference type="ARBA" id="ARBA00009152"/>
    </source>
</evidence>
<dbReference type="Proteomes" id="UP001500339">
    <property type="component" value="Unassembled WGS sequence"/>
</dbReference>
<comment type="caution">
    <text evidence="10">The sequence shown here is derived from an EMBL/GenBank/DDBJ whole genome shotgun (WGS) entry which is preliminary data.</text>
</comment>
<dbReference type="EC" id="3.1.3.15" evidence="3 8"/>
<feature type="domain" description="PHP" evidence="9">
    <location>
        <begin position="3"/>
        <end position="190"/>
    </location>
</feature>
<evidence type="ECO:0000259" key="9">
    <source>
        <dbReference type="Pfam" id="PF02811"/>
    </source>
</evidence>
<evidence type="ECO:0000256" key="5">
    <source>
        <dbReference type="ARBA" id="ARBA00022801"/>
    </source>
</evidence>
<keyword evidence="5 8" id="KW-0378">Hydrolase</keyword>
<name>A0ABN1IVU3_9CLOT</name>
<dbReference type="RefSeq" id="WP_343768007.1">
    <property type="nucleotide sequence ID" value="NZ_BAAACF010000001.1"/>
</dbReference>